<dbReference type="Proteomes" id="UP000032545">
    <property type="component" value="Unassembled WGS sequence"/>
</dbReference>
<keyword evidence="2 7" id="KW-0813">Transport</keyword>
<feature type="domain" description="ABC transmembrane type-1" evidence="9">
    <location>
        <begin position="162"/>
        <end position="351"/>
    </location>
</feature>
<feature type="transmembrane region" description="Helical" evidence="7">
    <location>
        <begin position="102"/>
        <end position="122"/>
    </location>
</feature>
<dbReference type="PANTHER" id="PTHR43386:SF25">
    <property type="entry name" value="PEPTIDE ABC TRANSPORTER PERMEASE PROTEIN"/>
    <property type="match status" value="1"/>
</dbReference>
<dbReference type="AlphaFoldDB" id="A0A0D8B793"/>
<dbReference type="EMBL" id="JYFN01000076">
    <property type="protein sequence ID" value="KJE19975.1"/>
    <property type="molecule type" value="Genomic_DNA"/>
</dbReference>
<keyword evidence="4 7" id="KW-0812">Transmembrane</keyword>
<dbReference type="PROSITE" id="PS50928">
    <property type="entry name" value="ABC_TM1"/>
    <property type="match status" value="1"/>
</dbReference>
<feature type="compositionally biased region" description="Low complexity" evidence="8">
    <location>
        <begin position="18"/>
        <end position="37"/>
    </location>
</feature>
<evidence type="ECO:0000313" key="10">
    <source>
        <dbReference type="EMBL" id="KJE19975.1"/>
    </source>
</evidence>
<feature type="region of interest" description="Disordered" evidence="8">
    <location>
        <begin position="1"/>
        <end position="37"/>
    </location>
</feature>
<evidence type="ECO:0000259" key="9">
    <source>
        <dbReference type="PROSITE" id="PS50928"/>
    </source>
</evidence>
<dbReference type="PATRIC" id="fig|1502723.3.peg.6356"/>
<evidence type="ECO:0000256" key="7">
    <source>
        <dbReference type="RuleBase" id="RU363032"/>
    </source>
</evidence>
<name>A0A0D8B793_9ACTN</name>
<evidence type="ECO:0000256" key="3">
    <source>
        <dbReference type="ARBA" id="ARBA00022475"/>
    </source>
</evidence>
<evidence type="ECO:0000256" key="1">
    <source>
        <dbReference type="ARBA" id="ARBA00004651"/>
    </source>
</evidence>
<feature type="transmembrane region" description="Helical" evidence="7">
    <location>
        <begin position="283"/>
        <end position="306"/>
    </location>
</feature>
<reference evidence="11" key="1">
    <citation type="submission" date="2015-02" db="EMBL/GenBank/DDBJ databases">
        <title>Draft Genome of Frankia sp. CpI1-S.</title>
        <authorList>
            <person name="Oshone R.T."/>
            <person name="Ngom M."/>
            <person name="Ghodhbane-Gtari F."/>
            <person name="Gtari M."/>
            <person name="Morris K."/>
            <person name="Thomas K."/>
            <person name="Sen A."/>
            <person name="Tisa L.S."/>
        </authorList>
    </citation>
    <scope>NUCLEOTIDE SEQUENCE [LARGE SCALE GENOMIC DNA]</scope>
    <source>
        <strain evidence="11">CpI1-S</strain>
    </source>
</reference>
<sequence>MPDKILSPKSDRGPDLVAAPEQRAAEARAAAPAAGAPPITPVAVATDLAAAGGAAASTVTAAPAPEPAPAPAVGDAGVDGENRRRRDDLFAAAGPLLRRPGFVLAALFVAFVIVSGLLPSLFTSYKPSATSPTDKLKGPSLDHLFGTDELGRDLFSRVLHGSTLTIKATGGAVLIAIVAGLAIGVVAGFFGGWVDSVLMRIIDILLAIPMLLMALVIVTALGFGLLPIAIAVGVTITPTFARTTRAEVLRVKEQPYVEAARTGGASWGRVLARHILPNSWGPVSVLAVLDFGTAVLTISSLSFLGFGTPPPAAEWGTLISNGRNFLITSPWLSLLPGLFVGLVVFSLNHIARTLEEMQR</sequence>
<keyword evidence="11" id="KW-1185">Reference proteome</keyword>
<keyword evidence="5 7" id="KW-1133">Transmembrane helix</keyword>
<comment type="subcellular location">
    <subcellularLocation>
        <location evidence="1 7">Cell membrane</location>
        <topology evidence="1 7">Multi-pass membrane protein</topology>
    </subcellularLocation>
</comment>
<reference evidence="10 11" key="2">
    <citation type="journal article" date="2016" name="Genome Announc.">
        <title>Permanent Draft Genome Sequences for Two Variants of Frankia sp. Strain CpI1, the First Frankia Strain Isolated from Root Nodules of Comptonia peregrina.</title>
        <authorList>
            <person name="Oshone R."/>
            <person name="Hurst S.G.IV."/>
            <person name="Abebe-Akele F."/>
            <person name="Simpson S."/>
            <person name="Morris K."/>
            <person name="Thomas W.K."/>
            <person name="Tisa L.S."/>
        </authorList>
    </citation>
    <scope>NUCLEOTIDE SEQUENCE [LARGE SCALE GENOMIC DNA]</scope>
    <source>
        <strain evidence="11">CpI1-S</strain>
    </source>
</reference>
<proteinExistence type="inferred from homology"/>
<dbReference type="GO" id="GO:0005886">
    <property type="term" value="C:plasma membrane"/>
    <property type="evidence" value="ECO:0007669"/>
    <property type="project" value="UniProtKB-SubCell"/>
</dbReference>
<keyword evidence="3" id="KW-1003">Cell membrane</keyword>
<dbReference type="PANTHER" id="PTHR43386">
    <property type="entry name" value="OLIGOPEPTIDE TRANSPORT SYSTEM PERMEASE PROTEIN APPC"/>
    <property type="match status" value="1"/>
</dbReference>
<dbReference type="InterPro" id="IPR050366">
    <property type="entry name" value="BP-dependent_transpt_permease"/>
</dbReference>
<dbReference type="RefSeq" id="WP_044888175.1">
    <property type="nucleotide sequence ID" value="NZ_JYFN01000076.1"/>
</dbReference>
<comment type="similarity">
    <text evidence="7">Belongs to the binding-protein-dependent transport system permease family.</text>
</comment>
<dbReference type="Gene3D" id="1.10.3720.10">
    <property type="entry name" value="MetI-like"/>
    <property type="match status" value="1"/>
</dbReference>
<evidence type="ECO:0000256" key="5">
    <source>
        <dbReference type="ARBA" id="ARBA00022989"/>
    </source>
</evidence>
<dbReference type="CDD" id="cd06261">
    <property type="entry name" value="TM_PBP2"/>
    <property type="match status" value="1"/>
</dbReference>
<dbReference type="GO" id="GO:0055085">
    <property type="term" value="P:transmembrane transport"/>
    <property type="evidence" value="ECO:0007669"/>
    <property type="project" value="InterPro"/>
</dbReference>
<evidence type="ECO:0000256" key="2">
    <source>
        <dbReference type="ARBA" id="ARBA00022448"/>
    </source>
</evidence>
<evidence type="ECO:0000256" key="6">
    <source>
        <dbReference type="ARBA" id="ARBA00023136"/>
    </source>
</evidence>
<keyword evidence="6 7" id="KW-0472">Membrane</keyword>
<feature type="transmembrane region" description="Helical" evidence="7">
    <location>
        <begin position="223"/>
        <end position="241"/>
    </location>
</feature>
<dbReference type="Pfam" id="PF00528">
    <property type="entry name" value="BPD_transp_1"/>
    <property type="match status" value="1"/>
</dbReference>
<feature type="region of interest" description="Disordered" evidence="8">
    <location>
        <begin position="60"/>
        <end position="81"/>
    </location>
</feature>
<dbReference type="OrthoDB" id="9812701at2"/>
<comment type="caution">
    <text evidence="10">The sequence shown here is derived from an EMBL/GenBank/DDBJ whole genome shotgun (WGS) entry which is preliminary data.</text>
</comment>
<evidence type="ECO:0000313" key="11">
    <source>
        <dbReference type="Proteomes" id="UP000032545"/>
    </source>
</evidence>
<evidence type="ECO:0000256" key="8">
    <source>
        <dbReference type="SAM" id="MobiDB-lite"/>
    </source>
</evidence>
<feature type="transmembrane region" description="Helical" evidence="7">
    <location>
        <begin position="326"/>
        <end position="351"/>
    </location>
</feature>
<dbReference type="InterPro" id="IPR000515">
    <property type="entry name" value="MetI-like"/>
</dbReference>
<gene>
    <name evidence="10" type="ORF">FF36_05738</name>
</gene>
<accession>A0A0D8B793</accession>
<feature type="transmembrane region" description="Helical" evidence="7">
    <location>
        <begin position="168"/>
        <end position="190"/>
    </location>
</feature>
<evidence type="ECO:0000256" key="4">
    <source>
        <dbReference type="ARBA" id="ARBA00022692"/>
    </source>
</evidence>
<dbReference type="InterPro" id="IPR035906">
    <property type="entry name" value="MetI-like_sf"/>
</dbReference>
<dbReference type="SUPFAM" id="SSF161098">
    <property type="entry name" value="MetI-like"/>
    <property type="match status" value="1"/>
</dbReference>
<organism evidence="10 11">
    <name type="scientific">Frankia torreyi</name>
    <dbReference type="NCBI Taxonomy" id="1856"/>
    <lineage>
        <taxon>Bacteria</taxon>
        <taxon>Bacillati</taxon>
        <taxon>Actinomycetota</taxon>
        <taxon>Actinomycetes</taxon>
        <taxon>Frankiales</taxon>
        <taxon>Frankiaceae</taxon>
        <taxon>Frankia</taxon>
    </lineage>
</organism>
<protein>
    <submittedName>
        <fullName evidence="10">ABC-type dipeptide/oligopeptide/nickel transport system, permease component</fullName>
    </submittedName>
</protein>